<dbReference type="EMBL" id="FJUX01000087">
    <property type="protein sequence ID" value="CZT06671.1"/>
    <property type="molecule type" value="Genomic_DNA"/>
</dbReference>
<protein>
    <submittedName>
        <fullName evidence="1">Uncharacterized protein</fullName>
    </submittedName>
</protein>
<proteinExistence type="predicted"/>
<name>A0A1E1L804_9HELO</name>
<evidence type="ECO:0000313" key="1">
    <source>
        <dbReference type="EMBL" id="CZT06671.1"/>
    </source>
</evidence>
<dbReference type="Proteomes" id="UP000178912">
    <property type="component" value="Unassembled WGS sequence"/>
</dbReference>
<dbReference type="AlphaFoldDB" id="A0A1E1L804"/>
<evidence type="ECO:0000313" key="2">
    <source>
        <dbReference type="Proteomes" id="UP000178912"/>
    </source>
</evidence>
<accession>A0A1E1L804</accession>
<organism evidence="1 2">
    <name type="scientific">Rhynchosporium agropyri</name>
    <dbReference type="NCBI Taxonomy" id="914238"/>
    <lineage>
        <taxon>Eukaryota</taxon>
        <taxon>Fungi</taxon>
        <taxon>Dikarya</taxon>
        <taxon>Ascomycota</taxon>
        <taxon>Pezizomycotina</taxon>
        <taxon>Leotiomycetes</taxon>
        <taxon>Helotiales</taxon>
        <taxon>Ploettnerulaceae</taxon>
        <taxon>Rhynchosporium</taxon>
    </lineage>
</organism>
<keyword evidence="2" id="KW-1185">Reference proteome</keyword>
<reference evidence="2" key="1">
    <citation type="submission" date="2016-03" db="EMBL/GenBank/DDBJ databases">
        <authorList>
            <person name="Guldener U."/>
        </authorList>
    </citation>
    <scope>NUCLEOTIDE SEQUENCE [LARGE SCALE GENOMIC DNA]</scope>
    <source>
        <strain evidence="2">04CH-RAC-A.6.1</strain>
    </source>
</reference>
<sequence>MKSKARAKVNEEIPRPETYLRYTSEYTLFLKLKCTLASNSITTLKVVISESSEEVLKITEVRFHIEKKRANYTSKKLVINSNTELSFSITIAITKASGYTLRSIAKVTTIINIINTTLLEEIRSLYIVASLDMQLEDIREEVVDKVVNTTT</sequence>
<gene>
    <name evidence="1" type="ORF">RAG0_12345</name>
</gene>